<dbReference type="AlphaFoldDB" id="A0A5D3WHZ3"/>
<dbReference type="EMBL" id="VNIB01000010">
    <property type="protein sequence ID" value="TYO97476.1"/>
    <property type="molecule type" value="Genomic_DNA"/>
</dbReference>
<accession>A0A5D3WHZ3</accession>
<dbReference type="Proteomes" id="UP000324159">
    <property type="component" value="Unassembled WGS sequence"/>
</dbReference>
<name>A0A5D3WHZ3_9BACT</name>
<organism evidence="1 2">
    <name type="scientific">Geothermobacter ehrlichii</name>
    <dbReference type="NCBI Taxonomy" id="213224"/>
    <lineage>
        <taxon>Bacteria</taxon>
        <taxon>Pseudomonadati</taxon>
        <taxon>Thermodesulfobacteriota</taxon>
        <taxon>Desulfuromonadia</taxon>
        <taxon>Desulfuromonadales</taxon>
        <taxon>Geothermobacteraceae</taxon>
        <taxon>Geothermobacter</taxon>
    </lineage>
</organism>
<comment type="caution">
    <text evidence="1">The sequence shown here is derived from an EMBL/GenBank/DDBJ whole genome shotgun (WGS) entry which is preliminary data.</text>
</comment>
<sequence>MPDGDYTLLVIYLENADLDSTLYPDTASLLAANRLEGSVTLSGGQLSGSLGTETVSGRLNGSGLVMQITDDPTSPTSFTNVSGQVGLLGSVAGTYYNLDLSQPGTVSRTDGLFVAALVPVAGLQPAAVAQTVARLYGGELHTLFQDVFGSDHDTGYGTIQFTGLDPLANQVTMSGNGFTVNFVSGVSAGTSDTVQLLQGTFLQTGDGRPTGLLVLEMLDSTGDKAFFILPLGNRRGIYVAVDTDRRNSVDASAQDQAYAIGHAFLSAAGPVVPQLKAATSYGIQAYGFASHIASEIFNPDYSPGMWSFSLSCDVPANAGVHSWDASAGINGYFLPGVVAFSSLGDYTLRSTSSLMFEVYEGGGLIGQLSVGGCFDSDTRDWADCDATHVLPAHLHPGLILARAREVGSTLPDIVPKTFDYLERPVYAYNEDMTRLSALRQGTFKVDGTGSGQATLVMDGGSSSLDVEQTNGIMHAVGTQNSDRLDIYWITGVPRGLYLRSQPAKLGAYIILEAGEVFLSD</sequence>
<evidence type="ECO:0000313" key="1">
    <source>
        <dbReference type="EMBL" id="TYO97476.1"/>
    </source>
</evidence>
<keyword evidence="2" id="KW-1185">Reference proteome</keyword>
<evidence type="ECO:0000313" key="2">
    <source>
        <dbReference type="Proteomes" id="UP000324159"/>
    </source>
</evidence>
<proteinExistence type="predicted"/>
<reference evidence="1 2" key="1">
    <citation type="submission" date="2019-07" db="EMBL/GenBank/DDBJ databases">
        <title>Genomic Encyclopedia of Type Strains, Phase IV (KMG-IV): sequencing the most valuable type-strain genomes for metagenomic binning, comparative biology and taxonomic classification.</title>
        <authorList>
            <person name="Goeker M."/>
        </authorList>
    </citation>
    <scope>NUCLEOTIDE SEQUENCE [LARGE SCALE GENOMIC DNA]</scope>
    <source>
        <strain evidence="1 2">SS015</strain>
    </source>
</reference>
<gene>
    <name evidence="1" type="ORF">EDC39_11016</name>
</gene>
<dbReference type="RefSeq" id="WP_148896375.1">
    <property type="nucleotide sequence ID" value="NZ_VNIB01000010.1"/>
</dbReference>
<protein>
    <submittedName>
        <fullName evidence="1">Uncharacterized protein</fullName>
    </submittedName>
</protein>